<reference evidence="7 8" key="1">
    <citation type="submission" date="2024-04" db="EMBL/GenBank/DDBJ databases">
        <authorList>
            <consortium name="Genoscope - CEA"/>
            <person name="William W."/>
        </authorList>
    </citation>
    <scope>NUCLEOTIDE SEQUENCE [LARGE SCALE GENOMIC DNA]</scope>
</reference>
<feature type="region of interest" description="Disordered" evidence="5">
    <location>
        <begin position="301"/>
        <end position="321"/>
    </location>
</feature>
<keyword evidence="2" id="KW-0862">Zinc</keyword>
<evidence type="ECO:0000256" key="5">
    <source>
        <dbReference type="SAM" id="MobiDB-lite"/>
    </source>
</evidence>
<keyword evidence="8" id="KW-1185">Reference proteome</keyword>
<dbReference type="AlphaFoldDB" id="A0AAV2H042"/>
<dbReference type="Gene3D" id="3.30.40.10">
    <property type="entry name" value="Zinc/RING finger domain, C3HC4 (zinc finger)"/>
    <property type="match status" value="1"/>
</dbReference>
<evidence type="ECO:0000256" key="3">
    <source>
        <dbReference type="PROSITE-ProRule" id="PRU00175"/>
    </source>
</evidence>
<evidence type="ECO:0000259" key="6">
    <source>
        <dbReference type="PROSITE" id="PS50089"/>
    </source>
</evidence>
<proteinExistence type="predicted"/>
<keyword evidence="1 3" id="KW-0479">Metal-binding</keyword>
<evidence type="ECO:0000256" key="4">
    <source>
        <dbReference type="SAM" id="Coils"/>
    </source>
</evidence>
<dbReference type="InterPro" id="IPR013083">
    <property type="entry name" value="Znf_RING/FYVE/PHD"/>
</dbReference>
<keyword evidence="4" id="KW-0175">Coiled coil</keyword>
<dbReference type="GO" id="GO:0008270">
    <property type="term" value="F:zinc ion binding"/>
    <property type="evidence" value="ECO:0007669"/>
    <property type="project" value="UniProtKB-KW"/>
</dbReference>
<comment type="caution">
    <text evidence="7">The sequence shown here is derived from an EMBL/GenBank/DDBJ whole genome shotgun (WGS) entry which is preliminary data.</text>
</comment>
<evidence type="ECO:0000256" key="2">
    <source>
        <dbReference type="ARBA" id="ARBA00022833"/>
    </source>
</evidence>
<feature type="region of interest" description="Disordered" evidence="5">
    <location>
        <begin position="13"/>
        <end position="64"/>
    </location>
</feature>
<dbReference type="PROSITE" id="PS50089">
    <property type="entry name" value="ZF_RING_2"/>
    <property type="match status" value="1"/>
</dbReference>
<sequence>MVYFWQRKQRAALTSTDMTSPAPSSASSSILSSLGPSSLFHKGRSRGNSGRQPDNGSGSGALTKNPNIQALEKLEYSRRKQETDRRRVAERELDSLNLKIDKMLSKMAETENDNQGRLKLEEECVVCLAAPATMQTFPCGHKVVCRKCLIKTIQVAVSQRCLPLRCVICRDRILRLHHTMHYHSTTASATPFPSSTLPTFFTPPLSQSSRLSSNAHGAFNPLNMYGPAFGARPTRHTSGQHPTVATAEDSFPKLSHSTNGSLEDDLFRATPADLEAFVHSHNDALNLNCADACRVSVPVDHKTRPKQSAHHAVQSGKRGDHGFMHSQSAKIHPEATNQICSFMDDTEVEIAASASPSSASPTTAATSQRSMSASRFIAKFLPKTSRRKYNWFRHE</sequence>
<feature type="domain" description="RING-type" evidence="6">
    <location>
        <begin position="124"/>
        <end position="170"/>
    </location>
</feature>
<name>A0AAV2H042_LYMST</name>
<feature type="compositionally biased region" description="Polar residues" evidence="5">
    <location>
        <begin position="46"/>
        <end position="64"/>
    </location>
</feature>
<evidence type="ECO:0000313" key="8">
    <source>
        <dbReference type="Proteomes" id="UP001497497"/>
    </source>
</evidence>
<accession>A0AAV2H042</accession>
<evidence type="ECO:0000313" key="7">
    <source>
        <dbReference type="EMBL" id="CAL1526973.1"/>
    </source>
</evidence>
<feature type="coiled-coil region" evidence="4">
    <location>
        <begin position="79"/>
        <end position="113"/>
    </location>
</feature>
<dbReference type="SUPFAM" id="SSF57850">
    <property type="entry name" value="RING/U-box"/>
    <property type="match status" value="1"/>
</dbReference>
<organism evidence="7 8">
    <name type="scientific">Lymnaea stagnalis</name>
    <name type="common">Great pond snail</name>
    <name type="synonym">Helix stagnalis</name>
    <dbReference type="NCBI Taxonomy" id="6523"/>
    <lineage>
        <taxon>Eukaryota</taxon>
        <taxon>Metazoa</taxon>
        <taxon>Spiralia</taxon>
        <taxon>Lophotrochozoa</taxon>
        <taxon>Mollusca</taxon>
        <taxon>Gastropoda</taxon>
        <taxon>Heterobranchia</taxon>
        <taxon>Euthyneura</taxon>
        <taxon>Panpulmonata</taxon>
        <taxon>Hygrophila</taxon>
        <taxon>Lymnaeoidea</taxon>
        <taxon>Lymnaeidae</taxon>
        <taxon>Lymnaea</taxon>
    </lineage>
</organism>
<feature type="compositionally biased region" description="Low complexity" evidence="5">
    <location>
        <begin position="20"/>
        <end position="39"/>
    </location>
</feature>
<dbReference type="Proteomes" id="UP001497497">
    <property type="component" value="Unassembled WGS sequence"/>
</dbReference>
<evidence type="ECO:0000256" key="1">
    <source>
        <dbReference type="ARBA" id="ARBA00022771"/>
    </source>
</evidence>
<protein>
    <recommendedName>
        <fullName evidence="6">RING-type domain-containing protein</fullName>
    </recommendedName>
</protein>
<keyword evidence="1 3" id="KW-0863">Zinc-finger</keyword>
<gene>
    <name evidence="7" type="ORF">GSLYS_00001150001</name>
</gene>
<dbReference type="InterPro" id="IPR001841">
    <property type="entry name" value="Znf_RING"/>
</dbReference>
<dbReference type="EMBL" id="CAXITT010000011">
    <property type="protein sequence ID" value="CAL1526973.1"/>
    <property type="molecule type" value="Genomic_DNA"/>
</dbReference>